<sequence length="156" mass="18101">MKKILLTLILISGFITAQMPDISSVWMNNSEPYLGTITAEKIPMKVKINISEQDKKNDQEYFVSGFSLVEKTNTKFEGKLKITKYKDAQKRSSIFGEYELAEEGTGKHSGILKGKFIYTFMWNKKTDKIENQFIEFIGNWKSYDGNLEYPTNWKNQ</sequence>
<evidence type="ECO:0000256" key="1">
    <source>
        <dbReference type="SAM" id="SignalP"/>
    </source>
</evidence>
<name>A0A4P6ZHF5_9FLAO</name>
<protein>
    <submittedName>
        <fullName evidence="2">Uncharacterized protein</fullName>
    </submittedName>
</protein>
<dbReference type="OrthoDB" id="1253417at2"/>
<evidence type="ECO:0000313" key="3">
    <source>
        <dbReference type="Proteomes" id="UP000294419"/>
    </source>
</evidence>
<reference evidence="2 3" key="1">
    <citation type="submission" date="2019-03" db="EMBL/GenBank/DDBJ databases">
        <authorList>
            <person name="Kim H."/>
            <person name="Yu S.-M."/>
        </authorList>
    </citation>
    <scope>NUCLEOTIDE SEQUENCE [LARGE SCALE GENOMIC DNA]</scope>
    <source>
        <strain evidence="2 3">NBC122</strain>
    </source>
</reference>
<gene>
    <name evidence="2" type="ORF">NBC122_02274</name>
</gene>
<feature type="signal peptide" evidence="1">
    <location>
        <begin position="1"/>
        <end position="17"/>
    </location>
</feature>
<dbReference type="EMBL" id="CP037954">
    <property type="protein sequence ID" value="QBO59079.1"/>
    <property type="molecule type" value="Genomic_DNA"/>
</dbReference>
<dbReference type="AlphaFoldDB" id="A0A4P6ZHF5"/>
<proteinExistence type="predicted"/>
<evidence type="ECO:0000313" key="2">
    <source>
        <dbReference type="EMBL" id="QBO59079.1"/>
    </source>
</evidence>
<organism evidence="2 3">
    <name type="scientific">Chryseobacterium salivictor</name>
    <dbReference type="NCBI Taxonomy" id="2547600"/>
    <lineage>
        <taxon>Bacteria</taxon>
        <taxon>Pseudomonadati</taxon>
        <taxon>Bacteroidota</taxon>
        <taxon>Flavobacteriia</taxon>
        <taxon>Flavobacteriales</taxon>
        <taxon>Weeksellaceae</taxon>
        <taxon>Chryseobacterium group</taxon>
        <taxon>Chryseobacterium</taxon>
    </lineage>
</organism>
<dbReference type="RefSeq" id="WP_133440447.1">
    <property type="nucleotide sequence ID" value="NZ_CP037954.1"/>
</dbReference>
<dbReference type="KEGG" id="csal:NBC122_02274"/>
<keyword evidence="3" id="KW-1185">Reference proteome</keyword>
<feature type="chain" id="PRO_5020749497" evidence="1">
    <location>
        <begin position="18"/>
        <end position="156"/>
    </location>
</feature>
<keyword evidence="1" id="KW-0732">Signal</keyword>
<dbReference type="Proteomes" id="UP000294419">
    <property type="component" value="Chromosome"/>
</dbReference>
<accession>A0A4P6ZHF5</accession>